<evidence type="ECO:0000313" key="2">
    <source>
        <dbReference type="EMBL" id="UQN15561.1"/>
    </source>
</evidence>
<dbReference type="PANTHER" id="PTHR42912">
    <property type="entry name" value="METHYLTRANSFERASE"/>
    <property type="match status" value="1"/>
</dbReference>
<dbReference type="SUPFAM" id="SSF53335">
    <property type="entry name" value="S-adenosyl-L-methionine-dependent methyltransferases"/>
    <property type="match status" value="1"/>
</dbReference>
<accession>A0ABY4MYP1</accession>
<proteinExistence type="predicted"/>
<gene>
    <name evidence="2" type="ORF">M3M28_03625</name>
</gene>
<dbReference type="InterPro" id="IPR050508">
    <property type="entry name" value="Methyltransf_Superfamily"/>
</dbReference>
<feature type="domain" description="Methyltransferase" evidence="1">
    <location>
        <begin position="33"/>
        <end position="161"/>
    </location>
</feature>
<dbReference type="GO" id="GO:0008168">
    <property type="term" value="F:methyltransferase activity"/>
    <property type="evidence" value="ECO:0007669"/>
    <property type="project" value="UniProtKB-KW"/>
</dbReference>
<protein>
    <submittedName>
        <fullName evidence="2">Class I SAM-dependent methyltransferase</fullName>
    </submittedName>
</protein>
<evidence type="ECO:0000259" key="1">
    <source>
        <dbReference type="Pfam" id="PF13847"/>
    </source>
</evidence>
<organism evidence="2">
    <name type="scientific">Gulosibacter sediminis</name>
    <dbReference type="NCBI Taxonomy" id="1729695"/>
    <lineage>
        <taxon>Bacteria</taxon>
        <taxon>Bacillati</taxon>
        <taxon>Actinomycetota</taxon>
        <taxon>Actinomycetes</taxon>
        <taxon>Micrococcales</taxon>
        <taxon>Microbacteriaceae</taxon>
        <taxon>Gulosibacter</taxon>
    </lineage>
</organism>
<dbReference type="Pfam" id="PF13847">
    <property type="entry name" value="Methyltransf_31"/>
    <property type="match status" value="1"/>
</dbReference>
<dbReference type="EMBL" id="CP097160">
    <property type="protein sequence ID" value="UQN15561.1"/>
    <property type="molecule type" value="Genomic_DNA"/>
</dbReference>
<keyword evidence="2" id="KW-0489">Methyltransferase</keyword>
<dbReference type="GO" id="GO:0032259">
    <property type="term" value="P:methylation"/>
    <property type="evidence" value="ECO:0007669"/>
    <property type="project" value="UniProtKB-KW"/>
</dbReference>
<dbReference type="CDD" id="cd02440">
    <property type="entry name" value="AdoMet_MTases"/>
    <property type="match status" value="1"/>
</dbReference>
<dbReference type="PANTHER" id="PTHR42912:SF93">
    <property type="entry name" value="N6-ADENOSINE-METHYLTRANSFERASE TMT1A"/>
    <property type="match status" value="1"/>
</dbReference>
<dbReference type="Gene3D" id="3.40.50.150">
    <property type="entry name" value="Vaccinia Virus protein VP39"/>
    <property type="match status" value="1"/>
</dbReference>
<reference evidence="2" key="1">
    <citation type="submission" date="2022-05" db="EMBL/GenBank/DDBJ databases">
        <title>Complete genome sequence of toluene-degrading Gulosibacter sediminis strain ACHW.36C.</title>
        <authorList>
            <person name="Wai A.C."/>
            <person name="Lai G.K."/>
            <person name="Griffin S.D."/>
            <person name="Leung F.C."/>
        </authorList>
    </citation>
    <scope>NUCLEOTIDE SEQUENCE [LARGE SCALE GENOMIC DNA]</scope>
    <source>
        <strain evidence="2">ACHW.36C</strain>
    </source>
</reference>
<sequence>MARYLHGHAPSVLASHTVRTAENSCGHLLPHLREGMRVLDVGCGPATITLDLAELVGPSGQVTGLELLEETLELGRAEAARRGDERTRFEAGDVMALPYADGSFDVVHAHQVLQHLTDPVAALREMWRVLAPGGVLAVRDADYAEMSWHPQPRELDRWRELYLAIARANEATPDAARHLRAWARAAGLENIELGASTWAYADEETCSWWGNLWQKRALTSRFTEEVLERELASQQELEEISSAWQAWGSDADAMFIMTHGELLAFRPTV</sequence>
<name>A0ABY4MYP1_9MICO</name>
<keyword evidence="2" id="KW-0808">Transferase</keyword>
<dbReference type="InterPro" id="IPR025714">
    <property type="entry name" value="Methyltranfer_dom"/>
</dbReference>
<dbReference type="InterPro" id="IPR029063">
    <property type="entry name" value="SAM-dependent_MTases_sf"/>
</dbReference>